<evidence type="ECO:0000313" key="7">
    <source>
        <dbReference type="EMBL" id="GHC23434.1"/>
    </source>
</evidence>
<dbReference type="Proteomes" id="UP000604243">
    <property type="component" value="Unassembled WGS sequence"/>
</dbReference>
<feature type="domain" description="Cytochrome c" evidence="6">
    <location>
        <begin position="34"/>
        <end position="112"/>
    </location>
</feature>
<dbReference type="SUPFAM" id="SSF46626">
    <property type="entry name" value="Cytochrome c"/>
    <property type="match status" value="1"/>
</dbReference>
<keyword evidence="1 4" id="KW-0349">Heme</keyword>
<protein>
    <recommendedName>
        <fullName evidence="6">Cytochrome c domain-containing protein</fullName>
    </recommendedName>
</protein>
<evidence type="ECO:0000256" key="3">
    <source>
        <dbReference type="ARBA" id="ARBA00023004"/>
    </source>
</evidence>
<dbReference type="PROSITE" id="PS51007">
    <property type="entry name" value="CYTC"/>
    <property type="match status" value="1"/>
</dbReference>
<evidence type="ECO:0000313" key="8">
    <source>
        <dbReference type="Proteomes" id="UP000604243"/>
    </source>
</evidence>
<organism evidence="7 8">
    <name type="scientific">Kushneria pakistanensis</name>
    <dbReference type="NCBI Taxonomy" id="1508770"/>
    <lineage>
        <taxon>Bacteria</taxon>
        <taxon>Pseudomonadati</taxon>
        <taxon>Pseudomonadota</taxon>
        <taxon>Gammaproteobacteria</taxon>
        <taxon>Oceanospirillales</taxon>
        <taxon>Halomonadaceae</taxon>
        <taxon>Kushneria</taxon>
    </lineage>
</organism>
<feature type="chain" id="PRO_5045829641" description="Cytochrome c domain-containing protein" evidence="5">
    <location>
        <begin position="35"/>
        <end position="115"/>
    </location>
</feature>
<keyword evidence="5" id="KW-0732">Signal</keyword>
<comment type="caution">
    <text evidence="7">The sequence shown here is derived from an EMBL/GenBank/DDBJ whole genome shotgun (WGS) entry which is preliminary data.</text>
</comment>
<proteinExistence type="predicted"/>
<feature type="signal peptide" evidence="5">
    <location>
        <begin position="1"/>
        <end position="34"/>
    </location>
</feature>
<accession>A0ABQ3FGI5</accession>
<dbReference type="InterPro" id="IPR036909">
    <property type="entry name" value="Cyt_c-like_dom_sf"/>
</dbReference>
<evidence type="ECO:0000259" key="6">
    <source>
        <dbReference type="PROSITE" id="PS51007"/>
    </source>
</evidence>
<sequence length="115" mass="12501">MTCKEETMRARFTSLTLATTLMAGLLGTTTIAQADDIDGRQIYDDSCARCHDGGRGPQRGSERWEQRLEDGETSLLYTHAIEGFRGMPARGGNDALSDAEVKAAVDHLVAPVEDE</sequence>
<dbReference type="EMBL" id="BMZM01000002">
    <property type="protein sequence ID" value="GHC23434.1"/>
    <property type="molecule type" value="Genomic_DNA"/>
</dbReference>
<gene>
    <name evidence="7" type="ORF">GCM10010082_14630</name>
</gene>
<evidence type="ECO:0000256" key="4">
    <source>
        <dbReference type="PROSITE-ProRule" id="PRU00433"/>
    </source>
</evidence>
<evidence type="ECO:0000256" key="2">
    <source>
        <dbReference type="ARBA" id="ARBA00022723"/>
    </source>
</evidence>
<keyword evidence="3 4" id="KW-0408">Iron</keyword>
<evidence type="ECO:0000256" key="1">
    <source>
        <dbReference type="ARBA" id="ARBA00022617"/>
    </source>
</evidence>
<name>A0ABQ3FGI5_9GAMM</name>
<dbReference type="InterPro" id="IPR009056">
    <property type="entry name" value="Cyt_c-like_dom"/>
</dbReference>
<evidence type="ECO:0000256" key="5">
    <source>
        <dbReference type="SAM" id="SignalP"/>
    </source>
</evidence>
<keyword evidence="2 4" id="KW-0479">Metal-binding</keyword>
<keyword evidence="8" id="KW-1185">Reference proteome</keyword>
<dbReference type="Gene3D" id="1.10.760.10">
    <property type="entry name" value="Cytochrome c-like domain"/>
    <property type="match status" value="1"/>
</dbReference>
<dbReference type="Pfam" id="PF13442">
    <property type="entry name" value="Cytochrome_CBB3"/>
    <property type="match status" value="1"/>
</dbReference>
<reference evidence="8" key="1">
    <citation type="journal article" date="2019" name="Int. J. Syst. Evol. Microbiol.">
        <title>The Global Catalogue of Microorganisms (GCM) 10K type strain sequencing project: providing services to taxonomists for standard genome sequencing and annotation.</title>
        <authorList>
            <consortium name="The Broad Institute Genomics Platform"/>
            <consortium name="The Broad Institute Genome Sequencing Center for Infectious Disease"/>
            <person name="Wu L."/>
            <person name="Ma J."/>
        </authorList>
    </citation>
    <scope>NUCLEOTIDE SEQUENCE [LARGE SCALE GENOMIC DNA]</scope>
    <source>
        <strain evidence="8">KCTC 42082</strain>
    </source>
</reference>